<dbReference type="AlphaFoldDB" id="A0A1Q9EM30"/>
<dbReference type="OrthoDB" id="8191639at2759"/>
<feature type="chain" id="PRO_5012118855" evidence="1">
    <location>
        <begin position="20"/>
        <end position="110"/>
    </location>
</feature>
<dbReference type="EMBL" id="LSRX01000117">
    <property type="protein sequence ID" value="OLQ08470.1"/>
    <property type="molecule type" value="Genomic_DNA"/>
</dbReference>
<accession>A0A1Q9EM30</accession>
<keyword evidence="1" id="KW-0732">Signal</keyword>
<feature type="signal peptide" evidence="1">
    <location>
        <begin position="1"/>
        <end position="19"/>
    </location>
</feature>
<sequence>MSILKLLPLALMAVAGADSSACQADDVALLQEKLKSQDTKGQDAKVTDFANKGIDQVTNQLGDALEAADNEVLVLLAKCNDSLEVFHVAMKMNATIAENITRNSADGQSL</sequence>
<comment type="caution">
    <text evidence="2">The sequence shown here is derived from an EMBL/GenBank/DDBJ whole genome shotgun (WGS) entry which is preliminary data.</text>
</comment>
<name>A0A1Q9EM30_SYMMI</name>
<organism evidence="2 3">
    <name type="scientific">Symbiodinium microadriaticum</name>
    <name type="common">Dinoflagellate</name>
    <name type="synonym">Zooxanthella microadriatica</name>
    <dbReference type="NCBI Taxonomy" id="2951"/>
    <lineage>
        <taxon>Eukaryota</taxon>
        <taxon>Sar</taxon>
        <taxon>Alveolata</taxon>
        <taxon>Dinophyceae</taxon>
        <taxon>Suessiales</taxon>
        <taxon>Symbiodiniaceae</taxon>
        <taxon>Symbiodinium</taxon>
    </lineage>
</organism>
<proteinExistence type="predicted"/>
<reference evidence="2 3" key="1">
    <citation type="submission" date="2016-02" db="EMBL/GenBank/DDBJ databases">
        <title>Genome analysis of coral dinoflagellate symbionts highlights evolutionary adaptations to a symbiotic lifestyle.</title>
        <authorList>
            <person name="Aranda M."/>
            <person name="Li Y."/>
            <person name="Liew Y.J."/>
            <person name="Baumgarten S."/>
            <person name="Simakov O."/>
            <person name="Wilson M."/>
            <person name="Piel J."/>
            <person name="Ashoor H."/>
            <person name="Bougouffa S."/>
            <person name="Bajic V.B."/>
            <person name="Ryu T."/>
            <person name="Ravasi T."/>
            <person name="Bayer T."/>
            <person name="Micklem G."/>
            <person name="Kim H."/>
            <person name="Bhak J."/>
            <person name="Lajeunesse T.C."/>
            <person name="Voolstra C.R."/>
        </authorList>
    </citation>
    <scope>NUCLEOTIDE SEQUENCE [LARGE SCALE GENOMIC DNA]</scope>
    <source>
        <strain evidence="2 3">CCMP2467</strain>
    </source>
</reference>
<keyword evidence="3" id="KW-1185">Reference proteome</keyword>
<evidence type="ECO:0000313" key="3">
    <source>
        <dbReference type="Proteomes" id="UP000186817"/>
    </source>
</evidence>
<protein>
    <submittedName>
        <fullName evidence="2">Uncharacterized protein</fullName>
    </submittedName>
</protein>
<evidence type="ECO:0000256" key="1">
    <source>
        <dbReference type="SAM" id="SignalP"/>
    </source>
</evidence>
<gene>
    <name evidence="2" type="ORF">AK812_SmicGene8024</name>
</gene>
<dbReference type="Proteomes" id="UP000186817">
    <property type="component" value="Unassembled WGS sequence"/>
</dbReference>
<evidence type="ECO:0000313" key="2">
    <source>
        <dbReference type="EMBL" id="OLQ08470.1"/>
    </source>
</evidence>